<feature type="region of interest" description="Disordered" evidence="1">
    <location>
        <begin position="1"/>
        <end position="21"/>
    </location>
</feature>
<dbReference type="OrthoDB" id="3705895at2759"/>
<comment type="caution">
    <text evidence="2">The sequence shown here is derived from an EMBL/GenBank/DDBJ whole genome shotgun (WGS) entry which is preliminary data.</text>
</comment>
<keyword evidence="3" id="KW-1185">Reference proteome</keyword>
<name>A0A9P4RD18_9PLEO</name>
<organism evidence="2 3">
    <name type="scientific">Polyplosphaeria fusca</name>
    <dbReference type="NCBI Taxonomy" id="682080"/>
    <lineage>
        <taxon>Eukaryota</taxon>
        <taxon>Fungi</taxon>
        <taxon>Dikarya</taxon>
        <taxon>Ascomycota</taxon>
        <taxon>Pezizomycotina</taxon>
        <taxon>Dothideomycetes</taxon>
        <taxon>Pleosporomycetidae</taxon>
        <taxon>Pleosporales</taxon>
        <taxon>Tetraplosphaeriaceae</taxon>
        <taxon>Polyplosphaeria</taxon>
    </lineage>
</organism>
<protein>
    <submittedName>
        <fullName evidence="2">Uncharacterized protein</fullName>
    </submittedName>
</protein>
<reference evidence="2" key="1">
    <citation type="journal article" date="2020" name="Stud. Mycol.">
        <title>101 Dothideomycetes genomes: a test case for predicting lifestyles and emergence of pathogens.</title>
        <authorList>
            <person name="Haridas S."/>
            <person name="Albert R."/>
            <person name="Binder M."/>
            <person name="Bloem J."/>
            <person name="Labutti K."/>
            <person name="Salamov A."/>
            <person name="Andreopoulos B."/>
            <person name="Baker S."/>
            <person name="Barry K."/>
            <person name="Bills G."/>
            <person name="Bluhm B."/>
            <person name="Cannon C."/>
            <person name="Castanera R."/>
            <person name="Culley D."/>
            <person name="Daum C."/>
            <person name="Ezra D."/>
            <person name="Gonzalez J."/>
            <person name="Henrissat B."/>
            <person name="Kuo A."/>
            <person name="Liang C."/>
            <person name="Lipzen A."/>
            <person name="Lutzoni F."/>
            <person name="Magnuson J."/>
            <person name="Mondo S."/>
            <person name="Nolan M."/>
            <person name="Ohm R."/>
            <person name="Pangilinan J."/>
            <person name="Park H.-J."/>
            <person name="Ramirez L."/>
            <person name="Alfaro M."/>
            <person name="Sun H."/>
            <person name="Tritt A."/>
            <person name="Yoshinaga Y."/>
            <person name="Zwiers L.-H."/>
            <person name="Turgeon B."/>
            <person name="Goodwin S."/>
            <person name="Spatafora J."/>
            <person name="Crous P."/>
            <person name="Grigoriev I."/>
        </authorList>
    </citation>
    <scope>NUCLEOTIDE SEQUENCE</scope>
    <source>
        <strain evidence="2">CBS 125425</strain>
    </source>
</reference>
<dbReference type="AlphaFoldDB" id="A0A9P4RD18"/>
<evidence type="ECO:0000313" key="3">
    <source>
        <dbReference type="Proteomes" id="UP000799444"/>
    </source>
</evidence>
<evidence type="ECO:0000313" key="2">
    <source>
        <dbReference type="EMBL" id="KAF2741277.1"/>
    </source>
</evidence>
<sequence>MSGINTPKNGETQSMKFPHLGGPPPAPLKALGRFTMSIDCDGLLSNSSDDDGVMVAKEGSAAIQHFQLDSLMGVAVISGIKVKVYHICGEMKVSGRACLIALWQMGDWFVEEYGKVGIIARYEKLVDGRGRDWDEADATLIVYITRGTGLGTGLGT</sequence>
<dbReference type="EMBL" id="ML996097">
    <property type="protein sequence ID" value="KAF2741277.1"/>
    <property type="molecule type" value="Genomic_DNA"/>
</dbReference>
<accession>A0A9P4RD18</accession>
<evidence type="ECO:0000256" key="1">
    <source>
        <dbReference type="SAM" id="MobiDB-lite"/>
    </source>
</evidence>
<proteinExistence type="predicted"/>
<feature type="compositionally biased region" description="Polar residues" evidence="1">
    <location>
        <begin position="1"/>
        <end position="15"/>
    </location>
</feature>
<gene>
    <name evidence="2" type="ORF">EJ04DRAFT_558005</name>
</gene>
<dbReference type="Proteomes" id="UP000799444">
    <property type="component" value="Unassembled WGS sequence"/>
</dbReference>